<dbReference type="OrthoDB" id="546450at2759"/>
<reference evidence="8" key="1">
    <citation type="submission" date="2013-12" db="EMBL/GenBank/DDBJ databases">
        <title>The Genome Sequence of Aphanomyces invadans NJM9701.</title>
        <authorList>
            <consortium name="The Broad Institute Genomics Platform"/>
            <person name="Russ C."/>
            <person name="Tyler B."/>
            <person name="van West P."/>
            <person name="Dieguez-Uribeondo J."/>
            <person name="Young S.K."/>
            <person name="Zeng Q."/>
            <person name="Gargeya S."/>
            <person name="Fitzgerald M."/>
            <person name="Abouelleil A."/>
            <person name="Alvarado L."/>
            <person name="Chapman S.B."/>
            <person name="Gainer-Dewar J."/>
            <person name="Goldberg J."/>
            <person name="Griggs A."/>
            <person name="Gujja S."/>
            <person name="Hansen M."/>
            <person name="Howarth C."/>
            <person name="Imamovic A."/>
            <person name="Ireland A."/>
            <person name="Larimer J."/>
            <person name="McCowan C."/>
            <person name="Murphy C."/>
            <person name="Pearson M."/>
            <person name="Poon T.W."/>
            <person name="Priest M."/>
            <person name="Roberts A."/>
            <person name="Saif S."/>
            <person name="Shea T."/>
            <person name="Sykes S."/>
            <person name="Wortman J."/>
            <person name="Nusbaum C."/>
            <person name="Birren B."/>
        </authorList>
    </citation>
    <scope>NUCLEOTIDE SEQUENCE [LARGE SCALE GENOMIC DNA]</scope>
    <source>
        <strain evidence="8">NJM9701</strain>
    </source>
</reference>
<dbReference type="PROSITE" id="PS50240">
    <property type="entry name" value="TRYPSIN_DOM"/>
    <property type="match status" value="1"/>
</dbReference>
<dbReference type="InterPro" id="IPR043504">
    <property type="entry name" value="Peptidase_S1_PA_chymotrypsin"/>
</dbReference>
<dbReference type="InterPro" id="IPR001254">
    <property type="entry name" value="Trypsin_dom"/>
</dbReference>
<comment type="similarity">
    <text evidence="1">Belongs to the peptidase S1 family.</text>
</comment>
<evidence type="ECO:0000256" key="5">
    <source>
        <dbReference type="ARBA" id="ARBA00023180"/>
    </source>
</evidence>
<dbReference type="InterPro" id="IPR009003">
    <property type="entry name" value="Peptidase_S1_PA"/>
</dbReference>
<evidence type="ECO:0000259" key="7">
    <source>
        <dbReference type="PROSITE" id="PS50240"/>
    </source>
</evidence>
<dbReference type="GO" id="GO:0004252">
    <property type="term" value="F:serine-type endopeptidase activity"/>
    <property type="evidence" value="ECO:0007669"/>
    <property type="project" value="InterPro"/>
</dbReference>
<dbReference type="GeneID" id="20091077"/>
<dbReference type="RefSeq" id="XP_008879960.1">
    <property type="nucleotide sequence ID" value="XM_008881738.1"/>
</dbReference>
<evidence type="ECO:0000256" key="2">
    <source>
        <dbReference type="ARBA" id="ARBA00022729"/>
    </source>
</evidence>
<keyword evidence="4" id="KW-1015">Disulfide bond</keyword>
<name>A0A024TDB7_9STRA</name>
<dbReference type="InterPro" id="IPR050430">
    <property type="entry name" value="Peptidase_S1"/>
</dbReference>
<keyword evidence="3" id="KW-0843">Virulence</keyword>
<organism evidence="8">
    <name type="scientific">Aphanomyces invadans</name>
    <dbReference type="NCBI Taxonomy" id="157072"/>
    <lineage>
        <taxon>Eukaryota</taxon>
        <taxon>Sar</taxon>
        <taxon>Stramenopiles</taxon>
        <taxon>Oomycota</taxon>
        <taxon>Saprolegniomycetes</taxon>
        <taxon>Saprolegniales</taxon>
        <taxon>Verrucalvaceae</taxon>
        <taxon>Aphanomyces</taxon>
    </lineage>
</organism>
<dbReference type="EMBL" id="KI914011">
    <property type="protein sequence ID" value="ETV91332.1"/>
    <property type="molecule type" value="Genomic_DNA"/>
</dbReference>
<evidence type="ECO:0000256" key="4">
    <source>
        <dbReference type="ARBA" id="ARBA00023157"/>
    </source>
</evidence>
<feature type="domain" description="Peptidase S1" evidence="7">
    <location>
        <begin position="20"/>
        <end position="246"/>
    </location>
</feature>
<dbReference type="SMART" id="SM00020">
    <property type="entry name" value="Tryp_SPc"/>
    <property type="match status" value="1"/>
</dbReference>
<gene>
    <name evidence="8" type="ORF">H310_14027</name>
</gene>
<feature type="signal peptide" evidence="6">
    <location>
        <begin position="1"/>
        <end position="16"/>
    </location>
</feature>
<evidence type="ECO:0000256" key="3">
    <source>
        <dbReference type="ARBA" id="ARBA00023026"/>
    </source>
</evidence>
<proteinExistence type="inferred from homology"/>
<dbReference type="VEuPathDB" id="FungiDB:H310_14027"/>
<dbReference type="STRING" id="157072.A0A024TDB7"/>
<keyword evidence="5" id="KW-0325">Glycoprotein</keyword>
<accession>A0A024TDB7</accession>
<evidence type="ECO:0000256" key="1">
    <source>
        <dbReference type="ARBA" id="ARBA00007664"/>
    </source>
</evidence>
<dbReference type="PRINTS" id="PR00722">
    <property type="entry name" value="CHYMOTRYPSIN"/>
</dbReference>
<dbReference type="Pfam" id="PF00089">
    <property type="entry name" value="Trypsin"/>
    <property type="match status" value="1"/>
</dbReference>
<dbReference type="PANTHER" id="PTHR24276">
    <property type="entry name" value="POLYSERASE-RELATED"/>
    <property type="match status" value="1"/>
</dbReference>
<dbReference type="GO" id="GO:0006508">
    <property type="term" value="P:proteolysis"/>
    <property type="evidence" value="ECO:0007669"/>
    <property type="project" value="InterPro"/>
</dbReference>
<evidence type="ECO:0000256" key="6">
    <source>
        <dbReference type="SAM" id="SignalP"/>
    </source>
</evidence>
<dbReference type="eggNOG" id="KOG3627">
    <property type="taxonomic scope" value="Eukaryota"/>
</dbReference>
<dbReference type="CDD" id="cd00190">
    <property type="entry name" value="Tryp_SPc"/>
    <property type="match status" value="1"/>
</dbReference>
<sequence length="256" mass="27312">MTKFLALATLSAFAAARTEIFGGTEVPKGQSMYVASLRETESSSTLCGATLIAPKVLLTSASCTRFSPNYASIGSHFSSGNQDGERIKIIKTTVHPKYEVLPFDYNIAILELESASKFAPVAVNLQEDAATDPGAVSWLRGFGKTTFFAEDNSPVLLQAKLNITSNDECNEAFGRNFEILDSIVCTTSADKGPCIGDIGGPLIIVRDGVEYIAGVLNTNSACADTEHPSAYSRVSATREFIEPFLPDTPPNPKPAC</sequence>
<dbReference type="Gene3D" id="2.40.10.10">
    <property type="entry name" value="Trypsin-like serine proteases"/>
    <property type="match status" value="1"/>
</dbReference>
<protein>
    <recommendedName>
        <fullName evidence="7">Peptidase S1 domain-containing protein</fullName>
    </recommendedName>
</protein>
<dbReference type="SUPFAM" id="SSF50494">
    <property type="entry name" value="Trypsin-like serine proteases"/>
    <property type="match status" value="1"/>
</dbReference>
<evidence type="ECO:0000313" key="8">
    <source>
        <dbReference type="EMBL" id="ETV91332.1"/>
    </source>
</evidence>
<dbReference type="InterPro" id="IPR001314">
    <property type="entry name" value="Peptidase_S1A"/>
</dbReference>
<dbReference type="PANTHER" id="PTHR24276:SF98">
    <property type="entry name" value="FI18310P1-RELATED"/>
    <property type="match status" value="1"/>
</dbReference>
<feature type="chain" id="PRO_5001534216" description="Peptidase S1 domain-containing protein" evidence="6">
    <location>
        <begin position="17"/>
        <end position="256"/>
    </location>
</feature>
<keyword evidence="2 6" id="KW-0732">Signal</keyword>
<dbReference type="AlphaFoldDB" id="A0A024TDB7"/>